<dbReference type="Pfam" id="PF02186">
    <property type="entry name" value="TFIIE_beta"/>
    <property type="match status" value="1"/>
</dbReference>
<dbReference type="PANTHER" id="PTHR12716">
    <property type="entry name" value="TRANSCRIPTION INITIATION FACTOR IIE, BETA SUBUNIT"/>
    <property type="match status" value="1"/>
</dbReference>
<evidence type="ECO:0000256" key="2">
    <source>
        <dbReference type="ARBA" id="ARBA00023015"/>
    </source>
</evidence>
<protein>
    <recommendedName>
        <fullName evidence="7">Transcription initiation factor IIE subunit beta</fullName>
    </recommendedName>
</protein>
<dbReference type="EMBL" id="JANBPT010000123">
    <property type="protein sequence ID" value="KAJ1927317.1"/>
    <property type="molecule type" value="Genomic_DNA"/>
</dbReference>
<reference evidence="9" key="1">
    <citation type="submission" date="2022-07" db="EMBL/GenBank/DDBJ databases">
        <title>Phylogenomic reconstructions and comparative analyses of Kickxellomycotina fungi.</title>
        <authorList>
            <person name="Reynolds N.K."/>
            <person name="Stajich J.E."/>
            <person name="Barry K."/>
            <person name="Grigoriev I.V."/>
            <person name="Crous P."/>
            <person name="Smith M.E."/>
        </authorList>
    </citation>
    <scope>NUCLEOTIDE SEQUENCE</scope>
    <source>
        <strain evidence="9">RSA 861</strain>
    </source>
</reference>
<comment type="subcellular location">
    <subcellularLocation>
        <location evidence="1 7">Nucleus</location>
    </subcellularLocation>
</comment>
<dbReference type="InterPro" id="IPR054600">
    <property type="entry name" value="TFA2_E-tether"/>
</dbReference>
<evidence type="ECO:0000256" key="1">
    <source>
        <dbReference type="ARBA" id="ARBA00004123"/>
    </source>
</evidence>
<evidence type="ECO:0000313" key="10">
    <source>
        <dbReference type="Proteomes" id="UP001150569"/>
    </source>
</evidence>
<dbReference type="GO" id="GO:0001097">
    <property type="term" value="F:TFIIH-class transcription factor complex binding"/>
    <property type="evidence" value="ECO:0007669"/>
    <property type="project" value="TreeGrafter"/>
</dbReference>
<dbReference type="GO" id="GO:0006367">
    <property type="term" value="P:transcription initiation at RNA polymerase II promoter"/>
    <property type="evidence" value="ECO:0007669"/>
    <property type="project" value="UniProtKB-UniRule"/>
</dbReference>
<comment type="caution">
    <text evidence="9">The sequence shown here is derived from an EMBL/GenBank/DDBJ whole genome shotgun (WGS) entry which is preliminary data.</text>
</comment>
<dbReference type="PANTHER" id="PTHR12716:SF8">
    <property type="entry name" value="TRANSCRIPTION INITIATION FACTOR IIE SUBUNIT BETA"/>
    <property type="match status" value="1"/>
</dbReference>
<accession>A0A9W8DWU8</accession>
<dbReference type="Pfam" id="PF22254">
    <property type="entry name" value="TFA2_E-tether"/>
    <property type="match status" value="1"/>
</dbReference>
<keyword evidence="10" id="KW-1185">Reference proteome</keyword>
<gene>
    <name evidence="9" type="primary">tfa2_1</name>
    <name evidence="9" type="ORF">IWQ60_003023</name>
</gene>
<evidence type="ECO:0000256" key="6">
    <source>
        <dbReference type="ARBA" id="ARBA00025581"/>
    </source>
</evidence>
<evidence type="ECO:0000313" key="9">
    <source>
        <dbReference type="EMBL" id="KAJ1927317.1"/>
    </source>
</evidence>
<name>A0A9W8DWU8_9FUNG</name>
<feature type="domain" description="TFIIE beta" evidence="8">
    <location>
        <begin position="78"/>
        <end position="154"/>
    </location>
</feature>
<dbReference type="PROSITE" id="PS51351">
    <property type="entry name" value="TFIIE_BETA_C"/>
    <property type="match status" value="1"/>
</dbReference>
<comment type="similarity">
    <text evidence="7">Belongs to the TFIIE beta subunit family.</text>
</comment>
<proteinExistence type="inferred from homology"/>
<dbReference type="InterPro" id="IPR016656">
    <property type="entry name" value="TFIIE-bsu"/>
</dbReference>
<dbReference type="Pfam" id="PF18121">
    <property type="entry name" value="TFA2_Winged_2"/>
    <property type="match status" value="1"/>
</dbReference>
<dbReference type="AlphaFoldDB" id="A0A9W8DWU8"/>
<evidence type="ECO:0000259" key="8">
    <source>
        <dbReference type="PROSITE" id="PS51351"/>
    </source>
</evidence>
<sequence length="299" mass="33746">MSSLLREQADFKKRLAAQPSLKRHIVHRSADSESNLAAIGSQPPSAKKQRGESYFKDFRGRISTAVASAPVSATGSPLLTGQTSATRHAGTLVYHIINHLKKVCAPQTEEDIQTATGIQVNEVDNLRARLTENKKIIYDPDSETFEYKPDYDLRTKDDLLMLLQSRAYESGTDIKDLKDCVLNVREAAEPLVREGRVYTIRNKDNAPRLLFYNTHPAIRVSVGDEFKDLWHQVRVPDEADLSKELDFAGLKQMEVFQKKVTDPNDGKGKKAKQRNRRVKITNTHLEGIDLTKDYVVDTK</sequence>
<organism evidence="9 10">
    <name type="scientific">Tieghemiomyces parasiticus</name>
    <dbReference type="NCBI Taxonomy" id="78921"/>
    <lineage>
        <taxon>Eukaryota</taxon>
        <taxon>Fungi</taxon>
        <taxon>Fungi incertae sedis</taxon>
        <taxon>Zoopagomycota</taxon>
        <taxon>Kickxellomycotina</taxon>
        <taxon>Dimargaritomycetes</taxon>
        <taxon>Dimargaritales</taxon>
        <taxon>Dimargaritaceae</taxon>
        <taxon>Tieghemiomyces</taxon>
    </lineage>
</organism>
<keyword evidence="3 7" id="KW-0238">DNA-binding</keyword>
<comment type="function">
    <text evidence="6 7">Recruits TFIIH to the initiation complex and stimulates the RNA polymerase II C-terminal domain kinase and DNA-dependent ATPase activities of TFIIH. Both TFIIH and TFIIE are required for promoter clearance by RNA polymerase.</text>
</comment>
<keyword evidence="4 7" id="KW-0804">Transcription</keyword>
<dbReference type="OrthoDB" id="3907302at2759"/>
<dbReference type="PIRSF" id="PIRSF016398">
    <property type="entry name" value="TFIIE-beta"/>
    <property type="match status" value="1"/>
</dbReference>
<keyword evidence="5 7" id="KW-0539">Nucleus</keyword>
<evidence type="ECO:0000256" key="5">
    <source>
        <dbReference type="ARBA" id="ARBA00023242"/>
    </source>
</evidence>
<dbReference type="InterPro" id="IPR003166">
    <property type="entry name" value="TFIIE_bsu_DNA-bd"/>
</dbReference>
<dbReference type="InterPro" id="IPR040501">
    <property type="entry name" value="TFA2_Winged_2"/>
</dbReference>
<dbReference type="GO" id="GO:0003677">
    <property type="term" value="F:DNA binding"/>
    <property type="evidence" value="ECO:0007669"/>
    <property type="project" value="UniProtKB-UniRule"/>
</dbReference>
<evidence type="ECO:0000256" key="7">
    <source>
        <dbReference type="PIRNR" id="PIRNR016398"/>
    </source>
</evidence>
<comment type="subunit">
    <text evidence="7">Tetramer of two alpha and two beta chains.</text>
</comment>
<keyword evidence="2 7" id="KW-0805">Transcription regulation</keyword>
<evidence type="ECO:0000256" key="3">
    <source>
        <dbReference type="ARBA" id="ARBA00023125"/>
    </source>
</evidence>
<dbReference type="Proteomes" id="UP001150569">
    <property type="component" value="Unassembled WGS sequence"/>
</dbReference>
<evidence type="ECO:0000256" key="4">
    <source>
        <dbReference type="ARBA" id="ARBA00023163"/>
    </source>
</evidence>
<dbReference type="GO" id="GO:0005673">
    <property type="term" value="C:transcription factor TFIIE complex"/>
    <property type="evidence" value="ECO:0007669"/>
    <property type="project" value="UniProtKB-UniRule"/>
</dbReference>